<sequence>MLSVSPIKDQKVIDSLKSYFLQSNCRDYLFFVISINLPFKLNEIVTLRVKDVVRNEQLKTFHVQNYEISLPDYICNDLLGFIQKQHLSPDDYLFQSIKTKQPLTRQQVYRIIHEAVTALQIDTHIGIQSLKKTFAFHAYMHHMDIYALQNLLGHQSKYDTYKFIEIEPPTTGELRLNL</sequence>
<feature type="domain" description="Tyr recombinase" evidence="2">
    <location>
        <begin position="1"/>
        <end position="178"/>
    </location>
</feature>
<evidence type="ECO:0000256" key="1">
    <source>
        <dbReference type="ARBA" id="ARBA00023172"/>
    </source>
</evidence>
<proteinExistence type="predicted"/>
<keyword evidence="4" id="KW-1185">Reference proteome</keyword>
<dbReference type="InterPro" id="IPR011010">
    <property type="entry name" value="DNA_brk_join_enz"/>
</dbReference>
<protein>
    <submittedName>
        <fullName evidence="3">Integrase</fullName>
    </submittedName>
</protein>
<organism evidence="3 4">
    <name type="scientific">Macrococcus lamae</name>
    <dbReference type="NCBI Taxonomy" id="198484"/>
    <lineage>
        <taxon>Bacteria</taxon>
        <taxon>Bacillati</taxon>
        <taxon>Bacillota</taxon>
        <taxon>Bacilli</taxon>
        <taxon>Bacillales</taxon>
        <taxon>Staphylococcaceae</taxon>
        <taxon>Macrococcus</taxon>
    </lineage>
</organism>
<dbReference type="OrthoDB" id="9788852at2"/>
<evidence type="ECO:0000313" key="3">
    <source>
        <dbReference type="EMBL" id="TDM12753.1"/>
    </source>
</evidence>
<keyword evidence="1" id="KW-0233">DNA recombination</keyword>
<dbReference type="Pfam" id="PF00589">
    <property type="entry name" value="Phage_integrase"/>
    <property type="match status" value="1"/>
</dbReference>
<dbReference type="Gene3D" id="1.10.443.10">
    <property type="entry name" value="Intergrase catalytic core"/>
    <property type="match status" value="1"/>
</dbReference>
<evidence type="ECO:0000313" key="4">
    <source>
        <dbReference type="Proteomes" id="UP000294802"/>
    </source>
</evidence>
<gene>
    <name evidence="3" type="ORF">ERX29_01755</name>
</gene>
<dbReference type="EMBL" id="SCWB01000002">
    <property type="protein sequence ID" value="TDM12753.1"/>
    <property type="molecule type" value="Genomic_DNA"/>
</dbReference>
<dbReference type="SUPFAM" id="SSF56349">
    <property type="entry name" value="DNA breaking-rejoining enzymes"/>
    <property type="match status" value="1"/>
</dbReference>
<dbReference type="GO" id="GO:0006310">
    <property type="term" value="P:DNA recombination"/>
    <property type="evidence" value="ECO:0007669"/>
    <property type="project" value="UniProtKB-KW"/>
</dbReference>
<comment type="caution">
    <text evidence="3">The sequence shown here is derived from an EMBL/GenBank/DDBJ whole genome shotgun (WGS) entry which is preliminary data.</text>
</comment>
<dbReference type="InterPro" id="IPR002104">
    <property type="entry name" value="Integrase_catalytic"/>
</dbReference>
<dbReference type="InterPro" id="IPR013762">
    <property type="entry name" value="Integrase-like_cat_sf"/>
</dbReference>
<evidence type="ECO:0000259" key="2">
    <source>
        <dbReference type="PROSITE" id="PS51898"/>
    </source>
</evidence>
<dbReference type="AlphaFoldDB" id="A0A4R6BX00"/>
<dbReference type="GO" id="GO:0003677">
    <property type="term" value="F:DNA binding"/>
    <property type="evidence" value="ECO:0007669"/>
    <property type="project" value="InterPro"/>
</dbReference>
<name>A0A4R6BX00_9STAP</name>
<accession>A0A4R6BX00</accession>
<reference evidence="3 4" key="1">
    <citation type="submission" date="2019-01" db="EMBL/GenBank/DDBJ databases">
        <title>Draft genome sequences of the type strains of six Macrococcus species.</title>
        <authorList>
            <person name="Mazhar S."/>
            <person name="Altermann E."/>
            <person name="Hill C."/>
            <person name="Mcauliffe O."/>
        </authorList>
    </citation>
    <scope>NUCLEOTIDE SEQUENCE [LARGE SCALE GENOMIC DNA]</scope>
    <source>
        <strain evidence="3 4">CCM4815</strain>
    </source>
</reference>
<dbReference type="RefSeq" id="WP_133442968.1">
    <property type="nucleotide sequence ID" value="NZ_SCWB01000002.1"/>
</dbReference>
<dbReference type="GO" id="GO:0015074">
    <property type="term" value="P:DNA integration"/>
    <property type="evidence" value="ECO:0007669"/>
    <property type="project" value="InterPro"/>
</dbReference>
<dbReference type="Proteomes" id="UP000294802">
    <property type="component" value="Unassembled WGS sequence"/>
</dbReference>
<dbReference type="PROSITE" id="PS51898">
    <property type="entry name" value="TYR_RECOMBINASE"/>
    <property type="match status" value="1"/>
</dbReference>